<proteinExistence type="predicted"/>
<dbReference type="Gene3D" id="2.30.110.10">
    <property type="entry name" value="Electron Transport, Fmn-binding Protein, Chain A"/>
    <property type="match status" value="1"/>
</dbReference>
<evidence type="ECO:0000313" key="2">
    <source>
        <dbReference type="Proteomes" id="UP000059574"/>
    </source>
</evidence>
<evidence type="ECO:0000313" key="1">
    <source>
        <dbReference type="EMBL" id="ALO67096.1"/>
    </source>
</evidence>
<reference evidence="2" key="1">
    <citation type="submission" date="2015-11" db="EMBL/GenBank/DDBJ databases">
        <authorList>
            <person name="Kumar R."/>
            <person name="Singh D."/>
            <person name="Swarnkar M.K."/>
            <person name="Singh A.K."/>
            <person name="Kumar S."/>
        </authorList>
    </citation>
    <scope>NUCLEOTIDE SEQUENCE [LARGE SCALE GENOMIC DNA]</scope>
    <source>
        <strain evidence="2">ERGS4:06</strain>
    </source>
</reference>
<accession>A0A0S2M0R2</accession>
<gene>
    <name evidence="1" type="ORF">AS189_12030</name>
</gene>
<dbReference type="InterPro" id="IPR024747">
    <property type="entry name" value="Pyridox_Oxase-rel"/>
</dbReference>
<dbReference type="Proteomes" id="UP000059574">
    <property type="component" value="Chromosome"/>
</dbReference>
<protein>
    <submittedName>
        <fullName evidence="1">Pyridoxamine 5'-phosphate oxidase</fullName>
    </submittedName>
</protein>
<sequence>MGHNHSMSTDERPGQIMSDDEAWRFLEHTSFGRLALSVGNQPDIFPINYLAHDGKLLMRTNPGTKLAELTINDSVAFEIDGLAEDEAWSVVLKGTARVLESQTEIDAVSELPLTPWLQTLKYTFVEIVPNSVRGFRFQLGTEPERY</sequence>
<dbReference type="EMBL" id="CP013200">
    <property type="protein sequence ID" value="ALO67096.1"/>
    <property type="molecule type" value="Genomic_DNA"/>
</dbReference>
<dbReference type="Pfam" id="PF12900">
    <property type="entry name" value="Pyridox_ox_2"/>
    <property type="match status" value="1"/>
</dbReference>
<organism evidence="1 2">
    <name type="scientific">Arthrobacter alpinus</name>
    <dbReference type="NCBI Taxonomy" id="656366"/>
    <lineage>
        <taxon>Bacteria</taxon>
        <taxon>Bacillati</taxon>
        <taxon>Actinomycetota</taxon>
        <taxon>Actinomycetes</taxon>
        <taxon>Micrococcales</taxon>
        <taxon>Micrococcaceae</taxon>
        <taxon>Arthrobacter</taxon>
    </lineage>
</organism>
<name>A0A0S2M0R2_9MICC</name>
<dbReference type="AlphaFoldDB" id="A0A0S2M0R2"/>
<reference evidence="1 2" key="2">
    <citation type="journal article" date="2016" name="J. Biotechnol.">
        <title>Complete genome sequence of Arthrobacter alpinus ERGS4:06, a yellow pigmented bacterium tolerant to cold and radiations isolated from Sikkim Himalaya.</title>
        <authorList>
            <person name="Kumar R."/>
            <person name="Singh D."/>
            <person name="Swarnkar M.K."/>
            <person name="Singh A.K."/>
            <person name="Kumar S."/>
        </authorList>
    </citation>
    <scope>NUCLEOTIDE SEQUENCE [LARGE SCALE GENOMIC DNA]</scope>
    <source>
        <strain evidence="1 2">ERGS4:06</strain>
    </source>
</reference>
<dbReference type="InterPro" id="IPR012349">
    <property type="entry name" value="Split_barrel_FMN-bd"/>
</dbReference>
<dbReference type="SUPFAM" id="SSF50475">
    <property type="entry name" value="FMN-binding split barrel"/>
    <property type="match status" value="1"/>
</dbReference>